<evidence type="ECO:0000313" key="1">
    <source>
        <dbReference type="EMBL" id="KAI5652942.1"/>
    </source>
</evidence>
<protein>
    <submittedName>
        <fullName evidence="1">Uncharacterized protein</fullName>
    </submittedName>
</protein>
<name>A0ACB9ZXP4_CATRO</name>
<reference evidence="2" key="1">
    <citation type="journal article" date="2023" name="Nat. Plants">
        <title>Single-cell RNA sequencing provides a high-resolution roadmap for understanding the multicellular compartmentation of specialized metabolism.</title>
        <authorList>
            <person name="Sun S."/>
            <person name="Shen X."/>
            <person name="Li Y."/>
            <person name="Li Y."/>
            <person name="Wang S."/>
            <person name="Li R."/>
            <person name="Zhang H."/>
            <person name="Shen G."/>
            <person name="Guo B."/>
            <person name="Wei J."/>
            <person name="Xu J."/>
            <person name="St-Pierre B."/>
            <person name="Chen S."/>
            <person name="Sun C."/>
        </authorList>
    </citation>
    <scope>NUCLEOTIDE SEQUENCE [LARGE SCALE GENOMIC DNA]</scope>
</reference>
<gene>
    <name evidence="1" type="ORF">M9H77_30129</name>
</gene>
<accession>A0ACB9ZXP4</accession>
<dbReference type="Proteomes" id="UP001060085">
    <property type="component" value="Linkage Group LG07"/>
</dbReference>
<comment type="caution">
    <text evidence="1">The sequence shown here is derived from an EMBL/GenBank/DDBJ whole genome shotgun (WGS) entry which is preliminary data.</text>
</comment>
<evidence type="ECO:0000313" key="2">
    <source>
        <dbReference type="Proteomes" id="UP001060085"/>
    </source>
</evidence>
<proteinExistence type="predicted"/>
<sequence>MGAHKVLGLDGFLHYFFKKVLSHQINATVANGIWKRTRLSRIGPTLSHLCFVDDLLLFGVTGDLKLRENLWVRVMEAKYGDIRDVDQGKVLEELGRGLYRLLQNRLSRSLEIVNIKVLA</sequence>
<keyword evidence="2" id="KW-1185">Reference proteome</keyword>
<dbReference type="EMBL" id="CM044707">
    <property type="protein sequence ID" value="KAI5652942.1"/>
    <property type="molecule type" value="Genomic_DNA"/>
</dbReference>
<organism evidence="1 2">
    <name type="scientific">Catharanthus roseus</name>
    <name type="common">Madagascar periwinkle</name>
    <name type="synonym">Vinca rosea</name>
    <dbReference type="NCBI Taxonomy" id="4058"/>
    <lineage>
        <taxon>Eukaryota</taxon>
        <taxon>Viridiplantae</taxon>
        <taxon>Streptophyta</taxon>
        <taxon>Embryophyta</taxon>
        <taxon>Tracheophyta</taxon>
        <taxon>Spermatophyta</taxon>
        <taxon>Magnoliopsida</taxon>
        <taxon>eudicotyledons</taxon>
        <taxon>Gunneridae</taxon>
        <taxon>Pentapetalae</taxon>
        <taxon>asterids</taxon>
        <taxon>lamiids</taxon>
        <taxon>Gentianales</taxon>
        <taxon>Apocynaceae</taxon>
        <taxon>Rauvolfioideae</taxon>
        <taxon>Vinceae</taxon>
        <taxon>Catharanthinae</taxon>
        <taxon>Catharanthus</taxon>
    </lineage>
</organism>